<proteinExistence type="predicted"/>
<protein>
    <submittedName>
        <fullName evidence="2">Uncharacterized protein</fullName>
    </submittedName>
</protein>
<reference evidence="2 3" key="1">
    <citation type="submission" date="2017-02" db="EMBL/GenBank/DDBJ databases">
        <authorList>
            <person name="Peterson S.W."/>
        </authorList>
    </citation>
    <scope>NUCLEOTIDE SEQUENCE [LARGE SCALE GENOMIC DNA]</scope>
    <source>
        <strain evidence="2 3">ATCC 43324</strain>
    </source>
</reference>
<organism evidence="2 3">
    <name type="scientific">Segatella oulorum</name>
    <dbReference type="NCBI Taxonomy" id="28136"/>
    <lineage>
        <taxon>Bacteria</taxon>
        <taxon>Pseudomonadati</taxon>
        <taxon>Bacteroidota</taxon>
        <taxon>Bacteroidia</taxon>
        <taxon>Bacteroidales</taxon>
        <taxon>Prevotellaceae</taxon>
        <taxon>Segatella</taxon>
    </lineage>
</organism>
<evidence type="ECO:0000313" key="3">
    <source>
        <dbReference type="Proteomes" id="UP000190065"/>
    </source>
</evidence>
<dbReference type="STRING" id="28136.SAMN02745202_02233"/>
<dbReference type="InterPro" id="IPR046228">
    <property type="entry name" value="DUF6261"/>
</dbReference>
<feature type="compositionally biased region" description="Polar residues" evidence="1">
    <location>
        <begin position="241"/>
        <end position="258"/>
    </location>
</feature>
<gene>
    <name evidence="2" type="ORF">SAMN02745202_02233</name>
</gene>
<dbReference type="EMBL" id="FUXK01000032">
    <property type="protein sequence ID" value="SKA14511.1"/>
    <property type="molecule type" value="Genomic_DNA"/>
</dbReference>
<accession>A0A1T4RFR8</accession>
<evidence type="ECO:0000256" key="1">
    <source>
        <dbReference type="SAM" id="MobiDB-lite"/>
    </source>
</evidence>
<sequence>MKEIRNIDPTKVNNGAHRMFMESVAKILAEYEQAIAAHPKTKMLTAEFGKLLQQEKACMGLSRTSLRTAQIAEADHERDMLFTGFKAVVRAFTKGTNPETKAAAKTIWLDIAGYRINNRMQLEQQTGVLYILTKKCLTQHAEEIELLHLTQYVTQLAASNDKVSQLLNLRLDEQTGIVKGALRATRLKMDEQFRLVVKAINARMFLNDDESLVPIADFINEMVRRYKREVIPHHKAKATNEESNAGNQKGSTPGKSDD</sequence>
<name>A0A1T4RFR8_9BACT</name>
<feature type="region of interest" description="Disordered" evidence="1">
    <location>
        <begin position="234"/>
        <end position="258"/>
    </location>
</feature>
<dbReference type="AlphaFoldDB" id="A0A1T4RFR8"/>
<dbReference type="Proteomes" id="UP000190065">
    <property type="component" value="Unassembled WGS sequence"/>
</dbReference>
<evidence type="ECO:0000313" key="2">
    <source>
        <dbReference type="EMBL" id="SKA14511.1"/>
    </source>
</evidence>
<dbReference type="Pfam" id="PF19775">
    <property type="entry name" value="DUF6261"/>
    <property type="match status" value="1"/>
</dbReference>
<dbReference type="RefSeq" id="WP_025070818.1">
    <property type="nucleotide sequence ID" value="NZ_FUXK01000032.1"/>
</dbReference>